<evidence type="ECO:0000313" key="11">
    <source>
        <dbReference type="Proteomes" id="UP000182783"/>
    </source>
</evidence>
<dbReference type="AlphaFoldDB" id="A0A1G9JB05"/>
<evidence type="ECO:0000259" key="6">
    <source>
        <dbReference type="PROSITE" id="PS51736"/>
    </source>
</evidence>
<sequence>MNIVIYLRVSSEQQANKELSIPAQREALIKYAVDKGWTVVDEYIDEAKSAKTDARPEFQRMIAAAQKSDKGFQMILVHKFDRFSRSRADHVIYKALLKKQGVIVTSASEPTEPDTPHGVLLEGMLEVISEFYNVNLRHETLKGMRENAVQGYHCGGRAPFGYRRKREGVKVTYCLGPNEEVGIVRTIFELAAEGWGGKRIMRDLNRMGACGRRWTPSTVLSILGNQAYRGYRIWNKRCIIEGTRNAEVEWIVVKDAHPAIIDDKLWNAAQSVLELRRPTKFE</sequence>
<dbReference type="PROSITE" id="PS51737">
    <property type="entry name" value="RECOMBINASE_DNA_BIND"/>
    <property type="match status" value="1"/>
</dbReference>
<evidence type="ECO:0000259" key="7">
    <source>
        <dbReference type="PROSITE" id="PS51737"/>
    </source>
</evidence>
<dbReference type="EMBL" id="LIPY01000113">
    <property type="protein sequence ID" value="KWX74824.1"/>
    <property type="molecule type" value="Genomic_DNA"/>
</dbReference>
<dbReference type="PROSITE" id="PS00397">
    <property type="entry name" value="RECOMBINASES_1"/>
    <property type="match status" value="1"/>
</dbReference>
<dbReference type="OrthoDB" id="9811097at2"/>
<dbReference type="PROSITE" id="PS51736">
    <property type="entry name" value="RECOMBINASES_3"/>
    <property type="match status" value="1"/>
</dbReference>
<dbReference type="Proteomes" id="UP000070252">
    <property type="component" value="Unassembled WGS sequence"/>
</dbReference>
<evidence type="ECO:0000313" key="9">
    <source>
        <dbReference type="EMBL" id="SDL34385.1"/>
    </source>
</evidence>
<feature type="domain" description="Recombinase" evidence="7">
    <location>
        <begin position="159"/>
        <end position="279"/>
    </location>
</feature>
<dbReference type="GO" id="GO:0000150">
    <property type="term" value="F:DNA strand exchange activity"/>
    <property type="evidence" value="ECO:0007669"/>
    <property type="project" value="InterPro"/>
</dbReference>
<organism evidence="9 11">
    <name type="scientific">Paenibacillus jilunlii</name>
    <dbReference type="NCBI Taxonomy" id="682956"/>
    <lineage>
        <taxon>Bacteria</taxon>
        <taxon>Bacillati</taxon>
        <taxon>Bacillota</taxon>
        <taxon>Bacilli</taxon>
        <taxon>Bacillales</taxon>
        <taxon>Paenibacillaceae</taxon>
        <taxon>Paenibacillus</taxon>
    </lineage>
</organism>
<dbReference type="SMART" id="SM00857">
    <property type="entry name" value="Resolvase"/>
    <property type="match status" value="1"/>
</dbReference>
<dbReference type="GO" id="GO:0015074">
    <property type="term" value="P:DNA integration"/>
    <property type="evidence" value="ECO:0007669"/>
    <property type="project" value="UniProtKB-KW"/>
</dbReference>
<dbReference type="PANTHER" id="PTHR30461:SF23">
    <property type="entry name" value="DNA RECOMBINASE-RELATED"/>
    <property type="match status" value="1"/>
</dbReference>
<dbReference type="InterPro" id="IPR036162">
    <property type="entry name" value="Resolvase-like_N_sf"/>
</dbReference>
<dbReference type="GO" id="GO:0003677">
    <property type="term" value="F:DNA binding"/>
    <property type="evidence" value="ECO:0007669"/>
    <property type="project" value="UniProtKB-KW"/>
</dbReference>
<dbReference type="InterPro" id="IPR006119">
    <property type="entry name" value="Resolv_N"/>
</dbReference>
<dbReference type="Gene3D" id="3.90.1750.20">
    <property type="entry name" value="Putative Large Serine Recombinase, Chain B, Domain 2"/>
    <property type="match status" value="1"/>
</dbReference>
<reference evidence="9 11" key="2">
    <citation type="submission" date="2016-10" db="EMBL/GenBank/DDBJ databases">
        <authorList>
            <person name="de Groot N.N."/>
        </authorList>
    </citation>
    <scope>NUCLEOTIDE SEQUENCE [LARGE SCALE GENOMIC DNA]</scope>
    <source>
        <strain evidence="9 11">CGMCC 1.10239</strain>
    </source>
</reference>
<keyword evidence="3" id="KW-0233">DNA recombination</keyword>
<dbReference type="EMBL" id="FNGM01000002">
    <property type="protein sequence ID" value="SDL34385.1"/>
    <property type="molecule type" value="Genomic_DNA"/>
</dbReference>
<keyword evidence="1" id="KW-0229">DNA integration</keyword>
<dbReference type="Pfam" id="PF00239">
    <property type="entry name" value="Resolvase"/>
    <property type="match status" value="1"/>
</dbReference>
<dbReference type="SUPFAM" id="SSF53041">
    <property type="entry name" value="Resolvase-like"/>
    <property type="match status" value="1"/>
</dbReference>
<keyword evidence="10" id="KW-1185">Reference proteome</keyword>
<dbReference type="Gene3D" id="3.40.50.1390">
    <property type="entry name" value="Resolvase, N-terminal catalytic domain"/>
    <property type="match status" value="1"/>
</dbReference>
<evidence type="ECO:0000256" key="4">
    <source>
        <dbReference type="PIRSR" id="PIRSR606118-50"/>
    </source>
</evidence>
<dbReference type="RefSeq" id="WP_062523628.1">
    <property type="nucleotide sequence ID" value="NZ_CP048429.1"/>
</dbReference>
<reference evidence="8 10" key="1">
    <citation type="submission" date="2015-08" db="EMBL/GenBank/DDBJ databases">
        <title>Genome of Paenibacillus jilunlii.</title>
        <authorList>
            <person name="Sant'Anna F.H."/>
            <person name="Ambrosini A."/>
            <person name="Souza R."/>
            <person name="Bach E."/>
            <person name="Fernandes G."/>
            <person name="Balsanelli E."/>
            <person name="Baura V.A."/>
            <person name="Pedrosa F.O."/>
            <person name="Souza E.M."/>
            <person name="Passaglia L."/>
        </authorList>
    </citation>
    <scope>NUCLEOTIDE SEQUENCE [LARGE SCALE GENOMIC DNA]</scope>
    <source>
        <strain evidence="8 10">DSM 23019</strain>
    </source>
</reference>
<dbReference type="PANTHER" id="PTHR30461">
    <property type="entry name" value="DNA-INVERTASE FROM LAMBDOID PROPHAGE"/>
    <property type="match status" value="1"/>
</dbReference>
<evidence type="ECO:0000313" key="10">
    <source>
        <dbReference type="Proteomes" id="UP000070252"/>
    </source>
</evidence>
<dbReference type="Pfam" id="PF07508">
    <property type="entry name" value="Recombinase"/>
    <property type="match status" value="1"/>
</dbReference>
<dbReference type="InterPro" id="IPR011109">
    <property type="entry name" value="DNA_bind_recombinase_dom"/>
</dbReference>
<dbReference type="Proteomes" id="UP000182783">
    <property type="component" value="Unassembled WGS sequence"/>
</dbReference>
<dbReference type="InterPro" id="IPR038109">
    <property type="entry name" value="DNA_bind_recomb_sf"/>
</dbReference>
<evidence type="ECO:0000256" key="3">
    <source>
        <dbReference type="ARBA" id="ARBA00023172"/>
    </source>
</evidence>
<feature type="active site" description="O-(5'-phospho-DNA)-serine intermediate" evidence="4 5">
    <location>
        <position position="10"/>
    </location>
</feature>
<proteinExistence type="predicted"/>
<accession>A0A1G9JB05</accession>
<feature type="domain" description="Resolvase/invertase-type recombinase catalytic" evidence="6">
    <location>
        <begin position="2"/>
        <end position="151"/>
    </location>
</feature>
<gene>
    <name evidence="8" type="ORF">AML91_14365</name>
    <name evidence="9" type="ORF">SAMN05216191_102396</name>
</gene>
<name>A0A1G9JB05_9BACL</name>
<evidence type="ECO:0000256" key="2">
    <source>
        <dbReference type="ARBA" id="ARBA00023125"/>
    </source>
</evidence>
<evidence type="ECO:0000313" key="8">
    <source>
        <dbReference type="EMBL" id="KWX74824.1"/>
    </source>
</evidence>
<evidence type="ECO:0000256" key="5">
    <source>
        <dbReference type="PROSITE-ProRule" id="PRU10137"/>
    </source>
</evidence>
<dbReference type="CDD" id="cd00338">
    <property type="entry name" value="Ser_Recombinase"/>
    <property type="match status" value="1"/>
</dbReference>
<keyword evidence="2" id="KW-0238">DNA-binding</keyword>
<dbReference type="InterPro" id="IPR006118">
    <property type="entry name" value="Recombinase_CS"/>
</dbReference>
<dbReference type="InterPro" id="IPR050639">
    <property type="entry name" value="SSR_resolvase"/>
</dbReference>
<protein>
    <submittedName>
        <fullName evidence="8">Resolvase</fullName>
    </submittedName>
    <submittedName>
        <fullName evidence="9">Site-specific DNA recombinase</fullName>
    </submittedName>
</protein>
<evidence type="ECO:0000256" key="1">
    <source>
        <dbReference type="ARBA" id="ARBA00022908"/>
    </source>
</evidence>